<protein>
    <submittedName>
        <fullName evidence="2">Uncharacterized protein</fullName>
    </submittedName>
</protein>
<dbReference type="Proteomes" id="UP000444721">
    <property type="component" value="Unassembled WGS sequence"/>
</dbReference>
<name>A0A6A5C1F6_NAEFO</name>
<dbReference type="OrthoDB" id="10558661at2759"/>
<dbReference type="VEuPathDB" id="AmoebaDB:FDP41_002109"/>
<feature type="chain" id="PRO_5025578165" evidence="1">
    <location>
        <begin position="25"/>
        <end position="220"/>
    </location>
</feature>
<gene>
    <name evidence="2" type="ORF">FDP41_002109</name>
</gene>
<dbReference type="VEuPathDB" id="AmoebaDB:NfTy_034420"/>
<dbReference type="RefSeq" id="XP_044563752.1">
    <property type="nucleotide sequence ID" value="XM_044705268.1"/>
</dbReference>
<reference evidence="2 3" key="1">
    <citation type="journal article" date="2019" name="Sci. Rep.">
        <title>Nanopore sequencing improves the draft genome of the human pathogenic amoeba Naegleria fowleri.</title>
        <authorList>
            <person name="Liechti N."/>
            <person name="Schurch N."/>
            <person name="Bruggmann R."/>
            <person name="Wittwer M."/>
        </authorList>
    </citation>
    <scope>NUCLEOTIDE SEQUENCE [LARGE SCALE GENOMIC DNA]</scope>
    <source>
        <strain evidence="2 3">ATCC 30894</strain>
    </source>
</reference>
<proteinExistence type="predicted"/>
<comment type="caution">
    <text evidence="2">The sequence shown here is derived from an EMBL/GenBank/DDBJ whole genome shotgun (WGS) entry which is preliminary data.</text>
</comment>
<accession>A0A6A5C1F6</accession>
<keyword evidence="3" id="KW-1185">Reference proteome</keyword>
<sequence>MSNNFTLFWALVLAALYVMTTVKGDSSSNNTMVVMNDDQRLDFLMDCVESKRQHYPFLSKNSTESDCCLSLARNYLYNQVMNEFEKVSNNATHLYYPSVPWQIANTLKVCHGIIDSHDWKQKQNLQSNFSELFKETQPWRMSSLETLRNQEGMGNFPTLIFDWCEGNSKCISNSMKLCASHIIFEHILDTQHNKNNYEMGKKTVNDYYQRVINSWGNLKE</sequence>
<dbReference type="VEuPathDB" id="AmoebaDB:NF0079510"/>
<evidence type="ECO:0000313" key="3">
    <source>
        <dbReference type="Proteomes" id="UP000444721"/>
    </source>
</evidence>
<organism evidence="2 3">
    <name type="scientific">Naegleria fowleri</name>
    <name type="common">Brain eating amoeba</name>
    <dbReference type="NCBI Taxonomy" id="5763"/>
    <lineage>
        <taxon>Eukaryota</taxon>
        <taxon>Discoba</taxon>
        <taxon>Heterolobosea</taxon>
        <taxon>Tetramitia</taxon>
        <taxon>Eutetramitia</taxon>
        <taxon>Vahlkampfiidae</taxon>
        <taxon>Naegleria</taxon>
    </lineage>
</organism>
<dbReference type="AlphaFoldDB" id="A0A6A5C1F6"/>
<keyword evidence="1" id="KW-0732">Signal</keyword>
<dbReference type="EMBL" id="VFQX01000028">
    <property type="protein sequence ID" value="KAF0979039.1"/>
    <property type="molecule type" value="Genomic_DNA"/>
</dbReference>
<evidence type="ECO:0000256" key="1">
    <source>
        <dbReference type="SAM" id="SignalP"/>
    </source>
</evidence>
<evidence type="ECO:0000313" key="2">
    <source>
        <dbReference type="EMBL" id="KAF0979039.1"/>
    </source>
</evidence>
<feature type="signal peptide" evidence="1">
    <location>
        <begin position="1"/>
        <end position="24"/>
    </location>
</feature>
<dbReference type="GeneID" id="68109327"/>